<comment type="caution">
    <text evidence="1">The sequence shown here is derived from an EMBL/GenBank/DDBJ whole genome shotgun (WGS) entry which is preliminary data.</text>
</comment>
<evidence type="ECO:0000313" key="2">
    <source>
        <dbReference type="Proteomes" id="UP001148662"/>
    </source>
</evidence>
<dbReference type="Proteomes" id="UP001148662">
    <property type="component" value="Unassembled WGS sequence"/>
</dbReference>
<organism evidence="1 2">
    <name type="scientific">Phlebia brevispora</name>
    <dbReference type="NCBI Taxonomy" id="194682"/>
    <lineage>
        <taxon>Eukaryota</taxon>
        <taxon>Fungi</taxon>
        <taxon>Dikarya</taxon>
        <taxon>Basidiomycota</taxon>
        <taxon>Agaricomycotina</taxon>
        <taxon>Agaricomycetes</taxon>
        <taxon>Polyporales</taxon>
        <taxon>Meruliaceae</taxon>
        <taxon>Phlebia</taxon>
    </lineage>
</organism>
<accession>A0ACC1RWG3</accession>
<proteinExistence type="predicted"/>
<dbReference type="EMBL" id="JANHOG010002111">
    <property type="protein sequence ID" value="KAJ3527136.1"/>
    <property type="molecule type" value="Genomic_DNA"/>
</dbReference>
<evidence type="ECO:0000313" key="1">
    <source>
        <dbReference type="EMBL" id="KAJ3527136.1"/>
    </source>
</evidence>
<sequence>MPPSNAPEADSEGNPTEQYATLYEHEIWWRDRQQWLEERGYMLRPRYRPNWKPSWEGKDVSPYRFEDAISTLYHNLMDATRISDGKVVMLKKINDATHPYELQINRLFSTEPIASHPSNHCARAYEILDVPGETALHILVMPFLRPFNRPAFETVGEMVDCLQQVFEGLQFMHQCHIAHRDCMDLNIMMDPTPLYPNLYHPRKILLSMDLKSSAKHYTRTRRPTKYYFIDFGLSGIYDPAKGPAVDYPVLSGDKTVPEYRSNSRNPHQVYPTDVYYIGNMVRESFLQTYQNVDFLRPLVGDMVQDDPSKRPSMDEVVRRFAEIQRSLSWWKLHSRLVPQGETGTDKIYRSTKHAFRTIGYIATLRSAVPSVAK</sequence>
<name>A0ACC1RWG3_9APHY</name>
<gene>
    <name evidence="1" type="ORF">NM688_g8170</name>
</gene>
<reference evidence="1" key="1">
    <citation type="submission" date="2022-07" db="EMBL/GenBank/DDBJ databases">
        <title>Genome Sequence of Phlebia brevispora.</title>
        <authorList>
            <person name="Buettner E."/>
        </authorList>
    </citation>
    <scope>NUCLEOTIDE SEQUENCE</scope>
    <source>
        <strain evidence="1">MPL23</strain>
    </source>
</reference>
<keyword evidence="2" id="KW-1185">Reference proteome</keyword>
<protein>
    <submittedName>
        <fullName evidence="1">Uncharacterized protein</fullName>
    </submittedName>
</protein>